<comment type="caution">
    <text evidence="6">The sequence shown here is derived from an EMBL/GenBank/DDBJ whole genome shotgun (WGS) entry which is preliminary data.</text>
</comment>
<feature type="active site" description="Phosphocysteine intermediate" evidence="2">
    <location>
        <position position="509"/>
    </location>
</feature>
<keyword evidence="7" id="KW-1185">Reference proteome</keyword>
<feature type="chain" id="PRO_5029618373" evidence="4">
    <location>
        <begin position="18"/>
        <end position="510"/>
    </location>
</feature>
<dbReference type="PANTHER" id="PTHR10807:SF8">
    <property type="entry name" value="PHOSPHATIDYLINOSITOL-3-PHOSPHATE PHOSPHATASE"/>
    <property type="match status" value="1"/>
</dbReference>
<dbReference type="GO" id="GO:0004438">
    <property type="term" value="F:phosphatidylinositol-3-phosphate phosphatase activity"/>
    <property type="evidence" value="ECO:0007669"/>
    <property type="project" value="TreeGrafter"/>
</dbReference>
<dbReference type="GO" id="GO:0005737">
    <property type="term" value="C:cytoplasm"/>
    <property type="evidence" value="ECO:0007669"/>
    <property type="project" value="TreeGrafter"/>
</dbReference>
<dbReference type="InterPro" id="IPR030564">
    <property type="entry name" value="Myotubularin"/>
</dbReference>
<dbReference type="Gene3D" id="2.30.29.30">
    <property type="entry name" value="Pleckstrin-homology domain (PH domain)/Phosphotyrosine-binding domain (PTB)"/>
    <property type="match status" value="1"/>
</dbReference>
<protein>
    <submittedName>
        <fullName evidence="6">Myotubularin-like phosphatases II superfamily</fullName>
    </submittedName>
</protein>
<dbReference type="SUPFAM" id="SSF50729">
    <property type="entry name" value="PH domain-like"/>
    <property type="match status" value="1"/>
</dbReference>
<dbReference type="EMBL" id="BJWL01000022">
    <property type="protein sequence ID" value="GFZ11170.1"/>
    <property type="molecule type" value="Genomic_DNA"/>
</dbReference>
<dbReference type="GO" id="GO:0106018">
    <property type="term" value="F:phosphatidylinositol-3,5-bisphosphate phosphatase activity"/>
    <property type="evidence" value="ECO:0007669"/>
    <property type="project" value="TreeGrafter"/>
</dbReference>
<organism evidence="6 7">
    <name type="scientific">Actinidia rufa</name>
    <dbReference type="NCBI Taxonomy" id="165716"/>
    <lineage>
        <taxon>Eukaryota</taxon>
        <taxon>Viridiplantae</taxon>
        <taxon>Streptophyta</taxon>
        <taxon>Embryophyta</taxon>
        <taxon>Tracheophyta</taxon>
        <taxon>Spermatophyta</taxon>
        <taxon>Magnoliopsida</taxon>
        <taxon>eudicotyledons</taxon>
        <taxon>Gunneridae</taxon>
        <taxon>Pentapetalae</taxon>
        <taxon>asterids</taxon>
        <taxon>Ericales</taxon>
        <taxon>Actinidiaceae</taxon>
        <taxon>Actinidia</taxon>
    </lineage>
</organism>
<dbReference type="AlphaFoldDB" id="A0A7J0GK50"/>
<keyword evidence="4" id="KW-0732">Signal</keyword>
<dbReference type="InterPro" id="IPR029021">
    <property type="entry name" value="Prot-tyrosine_phosphatase-like"/>
</dbReference>
<name>A0A7J0GK50_9ERIC</name>
<dbReference type="PROSITE" id="PS51339">
    <property type="entry name" value="PPASE_MYOTUBULARIN"/>
    <property type="match status" value="1"/>
</dbReference>
<dbReference type="OrthoDB" id="271628at2759"/>
<evidence type="ECO:0000256" key="3">
    <source>
        <dbReference type="PIRSR" id="PIRSR630564-2"/>
    </source>
</evidence>
<feature type="domain" description="Myotubularin phosphatase" evidence="5">
    <location>
        <begin position="375"/>
        <end position="510"/>
    </location>
</feature>
<reference evidence="6 7" key="1">
    <citation type="submission" date="2019-07" db="EMBL/GenBank/DDBJ databases">
        <title>De Novo Assembly of kiwifruit Actinidia rufa.</title>
        <authorList>
            <person name="Sugita-Konishi S."/>
            <person name="Sato K."/>
            <person name="Mori E."/>
            <person name="Abe Y."/>
            <person name="Kisaki G."/>
            <person name="Hamano K."/>
            <person name="Suezawa K."/>
            <person name="Otani M."/>
            <person name="Fukuda T."/>
            <person name="Manabe T."/>
            <person name="Gomi K."/>
            <person name="Tabuchi M."/>
            <person name="Akimitsu K."/>
            <person name="Kataoka I."/>
        </authorList>
    </citation>
    <scope>NUCLEOTIDE SEQUENCE [LARGE SCALE GENOMIC DNA]</scope>
    <source>
        <strain evidence="7">cv. Fuchu</strain>
    </source>
</reference>
<evidence type="ECO:0000256" key="2">
    <source>
        <dbReference type="PIRSR" id="PIRSR630564-1"/>
    </source>
</evidence>
<evidence type="ECO:0000313" key="7">
    <source>
        <dbReference type="Proteomes" id="UP000585474"/>
    </source>
</evidence>
<dbReference type="Pfam" id="PF06602">
    <property type="entry name" value="Myotub-related"/>
    <property type="match status" value="1"/>
</dbReference>
<dbReference type="Proteomes" id="UP000585474">
    <property type="component" value="Unassembled WGS sequence"/>
</dbReference>
<accession>A0A7J0GK50</accession>
<dbReference type="InterPro" id="IPR011993">
    <property type="entry name" value="PH-like_dom_sf"/>
</dbReference>
<feature type="signal peptide" evidence="4">
    <location>
        <begin position="1"/>
        <end position="17"/>
    </location>
</feature>
<comment type="similarity">
    <text evidence="1">Belongs to the protein-tyrosine phosphatase family. Non-receptor class myotubularin subfamily.</text>
</comment>
<evidence type="ECO:0000256" key="1">
    <source>
        <dbReference type="ARBA" id="ARBA00007471"/>
    </source>
</evidence>
<proteinExistence type="inferred from homology"/>
<evidence type="ECO:0000313" key="6">
    <source>
        <dbReference type="EMBL" id="GFZ11170.1"/>
    </source>
</evidence>
<feature type="binding site" evidence="3">
    <location>
        <begin position="423"/>
        <end position="424"/>
    </location>
    <ligand>
        <name>substrate</name>
    </ligand>
</feature>
<evidence type="ECO:0000259" key="5">
    <source>
        <dbReference type="PROSITE" id="PS51339"/>
    </source>
</evidence>
<dbReference type="GO" id="GO:0046856">
    <property type="term" value="P:phosphatidylinositol dephosphorylation"/>
    <property type="evidence" value="ECO:0007669"/>
    <property type="project" value="TreeGrafter"/>
</dbReference>
<dbReference type="InterPro" id="IPR010569">
    <property type="entry name" value="Myotubularin-like_Pase_dom"/>
</dbReference>
<sequence>MMVRICLLSWGYGVVLVNTDEAGTLFVTNFRLLFLSEGSRNIIALGTIPLATVEKFNKIGPLGPPVQCTCNHQHTVIAVLVYSGDTIDTVAFMVEVVDSRGVWLHWFTDEKAMKFPSVPRQSERAPSRRLLQIIGDGTESDVCKGGGNVFGCFKVFNGLRGSLVMNGDFELELAVVTKKKWFGSVGGMYKGGEGGAEDARCSGSLSCTCCSDNDKAGCGKSLLGEMKVVSLVEANGSDTGRHQYNGVLSGGRMFSIALVRWWWMLMNSGIVVEMTDGFKFGLERVAKLRKKKIVCFRGGNPFTLGLRRAVFDALLRCTRPARLWDLYAFTSGPSKFGNTNPMVRSAPGFHVSWTVSVARNFMVSSRKRSCSCTVIPTISWTHDEYEEMQDLEKMPWQMEQWGGGSESSSHYFQSEIVFFGIDNIHAMRDSLSRLRDYLDTYGATSSDGMSSFLRHGGWTWGGGNLSSMSASVSTLGDSGWLIHVQNVLAGSAWIAARVALESASVLIHCR</sequence>
<dbReference type="SUPFAM" id="SSF52799">
    <property type="entry name" value="(Phosphotyrosine protein) phosphatases II"/>
    <property type="match status" value="1"/>
</dbReference>
<evidence type="ECO:0000256" key="4">
    <source>
        <dbReference type="SAM" id="SignalP"/>
    </source>
</evidence>
<gene>
    <name evidence="6" type="ORF">Acr_22g0005680</name>
</gene>
<dbReference type="PANTHER" id="PTHR10807">
    <property type="entry name" value="MYOTUBULARIN-RELATED"/>
    <property type="match status" value="1"/>
</dbReference>